<feature type="transmembrane region" description="Helical" evidence="6">
    <location>
        <begin position="21"/>
        <end position="45"/>
    </location>
</feature>
<evidence type="ECO:0000256" key="4">
    <source>
        <dbReference type="ARBA" id="ARBA00022989"/>
    </source>
</evidence>
<dbReference type="Proteomes" id="UP000306420">
    <property type="component" value="Unassembled WGS sequence"/>
</dbReference>
<feature type="transmembrane region" description="Helical" evidence="6">
    <location>
        <begin position="130"/>
        <end position="153"/>
    </location>
</feature>
<organism evidence="7 8">
    <name type="scientific">Ruoffia tabacinasalis</name>
    <dbReference type="NCBI Taxonomy" id="87458"/>
    <lineage>
        <taxon>Bacteria</taxon>
        <taxon>Bacillati</taxon>
        <taxon>Bacillota</taxon>
        <taxon>Bacilli</taxon>
        <taxon>Lactobacillales</taxon>
        <taxon>Aerococcaceae</taxon>
        <taxon>Ruoffia</taxon>
    </lineage>
</organism>
<evidence type="ECO:0000313" key="7">
    <source>
        <dbReference type="EMBL" id="TLQ39783.1"/>
    </source>
</evidence>
<comment type="subcellular location">
    <subcellularLocation>
        <location evidence="1">Cell membrane</location>
        <topology evidence="1">Multi-pass membrane protein</topology>
    </subcellularLocation>
</comment>
<keyword evidence="2" id="KW-1003">Cell membrane</keyword>
<evidence type="ECO:0000256" key="5">
    <source>
        <dbReference type="ARBA" id="ARBA00023136"/>
    </source>
</evidence>
<comment type="caution">
    <text evidence="7">The sequence shown here is derived from an EMBL/GenBank/DDBJ whole genome shotgun (WGS) entry which is preliminary data.</text>
</comment>
<keyword evidence="3 6" id="KW-0812">Transmembrane</keyword>
<feature type="transmembrane region" description="Helical" evidence="6">
    <location>
        <begin position="89"/>
        <end position="109"/>
    </location>
</feature>
<evidence type="ECO:0000313" key="8">
    <source>
        <dbReference type="Proteomes" id="UP000306420"/>
    </source>
</evidence>
<evidence type="ECO:0000256" key="6">
    <source>
        <dbReference type="SAM" id="Phobius"/>
    </source>
</evidence>
<dbReference type="GO" id="GO:0005886">
    <property type="term" value="C:plasma membrane"/>
    <property type="evidence" value="ECO:0007669"/>
    <property type="project" value="UniProtKB-SubCell"/>
</dbReference>
<dbReference type="InterPro" id="IPR017039">
    <property type="entry name" value="Virul_fac_BrkB"/>
</dbReference>
<dbReference type="PANTHER" id="PTHR30213">
    <property type="entry name" value="INNER MEMBRANE PROTEIN YHJD"/>
    <property type="match status" value="1"/>
</dbReference>
<dbReference type="RefSeq" id="WP_138405304.1">
    <property type="nucleotide sequence ID" value="NZ_VBSP01000049.1"/>
</dbReference>
<gene>
    <name evidence="7" type="ORF">FEZ33_10295</name>
</gene>
<evidence type="ECO:0000256" key="3">
    <source>
        <dbReference type="ARBA" id="ARBA00022692"/>
    </source>
</evidence>
<evidence type="ECO:0000256" key="1">
    <source>
        <dbReference type="ARBA" id="ARBA00004651"/>
    </source>
</evidence>
<dbReference type="NCBIfam" id="TIGR00765">
    <property type="entry name" value="yihY_not_rbn"/>
    <property type="match status" value="1"/>
</dbReference>
<sequence>MDQPSVFNKLMKTFQINNQQLAFGSYAAELSFYVIWALVPLMLALSNIIAILPFSEAQIIDTIQLALPDEVEVAIIPLLETYLTGTSSGLFSLSLIISLWPASNVFNTMQRVLNTIYKTVPRKNFFIARLFAYVFTLLIVIALVTFTFALVFGETIIDYIQEVFGIQFFLLDFFVNQGWILGLLGVFILLIGIYQFMPNVKWPIKYAIPGTVFALLGFTLVSQLFNVYMRFAGGNVGGGTIGVFMVAIIWLYLNAMVISIGAYINVFYHDFKEKSYWQLVEETSKYQSFVSYSDNFKQTNSNQFELTNKIYKNFTNKQ</sequence>
<feature type="transmembrane region" description="Helical" evidence="6">
    <location>
        <begin position="173"/>
        <end position="194"/>
    </location>
</feature>
<proteinExistence type="predicted"/>
<dbReference type="AlphaFoldDB" id="A0A5R9DXP1"/>
<dbReference type="OrthoDB" id="9775903at2"/>
<keyword evidence="5 6" id="KW-0472">Membrane</keyword>
<feature type="transmembrane region" description="Helical" evidence="6">
    <location>
        <begin position="206"/>
        <end position="229"/>
    </location>
</feature>
<reference evidence="7 8" key="1">
    <citation type="submission" date="2019-05" db="EMBL/GenBank/DDBJ databases">
        <title>The metagenome of a microbial culture collection derived from dairy environment covers the genomic content of the human microbiome.</title>
        <authorList>
            <person name="Roder T."/>
            <person name="Wuthrich D."/>
            <person name="Sattari Z."/>
            <person name="Von Ah U."/>
            <person name="Bar C."/>
            <person name="Ronchi F."/>
            <person name="Macpherson A.J."/>
            <person name="Ganal-Vonarburg S.C."/>
            <person name="Bruggmann R."/>
            <person name="Vergeres G."/>
        </authorList>
    </citation>
    <scope>NUCLEOTIDE SEQUENCE [LARGE SCALE GENOMIC DNA]</scope>
    <source>
        <strain evidence="7 8">FAM 24227</strain>
    </source>
</reference>
<protein>
    <submittedName>
        <fullName evidence="7">YihY/virulence factor BrkB family protein</fullName>
    </submittedName>
</protein>
<dbReference type="EMBL" id="VBSP01000049">
    <property type="protein sequence ID" value="TLQ39783.1"/>
    <property type="molecule type" value="Genomic_DNA"/>
</dbReference>
<feature type="transmembrane region" description="Helical" evidence="6">
    <location>
        <begin position="241"/>
        <end position="268"/>
    </location>
</feature>
<accession>A0A5R9DXP1</accession>
<dbReference type="PANTHER" id="PTHR30213:SF0">
    <property type="entry name" value="UPF0761 MEMBRANE PROTEIN YIHY"/>
    <property type="match status" value="1"/>
</dbReference>
<name>A0A5R9DXP1_9LACT</name>
<evidence type="ECO:0000256" key="2">
    <source>
        <dbReference type="ARBA" id="ARBA00022475"/>
    </source>
</evidence>
<dbReference type="Pfam" id="PF03631">
    <property type="entry name" value="Virul_fac_BrkB"/>
    <property type="match status" value="1"/>
</dbReference>
<keyword evidence="4 6" id="KW-1133">Transmembrane helix</keyword>